<evidence type="ECO:0000313" key="2">
    <source>
        <dbReference type="EMBL" id="GBR14979.1"/>
    </source>
</evidence>
<dbReference type="EMBL" id="BAQW01000013">
    <property type="protein sequence ID" value="GBR14979.1"/>
    <property type="molecule type" value="Genomic_DNA"/>
</dbReference>
<organism evidence="2 3">
    <name type="scientific">Gluconobacter frateurii NRIC 0228</name>
    <dbReference type="NCBI Taxonomy" id="1307946"/>
    <lineage>
        <taxon>Bacteria</taxon>
        <taxon>Pseudomonadati</taxon>
        <taxon>Pseudomonadota</taxon>
        <taxon>Alphaproteobacteria</taxon>
        <taxon>Acetobacterales</taxon>
        <taxon>Acetobacteraceae</taxon>
        <taxon>Gluconobacter</taxon>
    </lineage>
</organism>
<reference evidence="2" key="1">
    <citation type="submission" date="2013-04" db="EMBL/GenBank/DDBJ databases">
        <title>The genome sequencing project of 58 acetic acid bacteria.</title>
        <authorList>
            <person name="Okamoto-Kainuma A."/>
            <person name="Ishikawa M."/>
            <person name="Umino S."/>
            <person name="Koizumi Y."/>
            <person name="Shiwa Y."/>
            <person name="Yoshikawa H."/>
            <person name="Matsutani M."/>
            <person name="Matsushita K."/>
        </authorList>
    </citation>
    <scope>NUCLEOTIDE SEQUENCE</scope>
    <source>
        <strain evidence="2">NRIC 0228</strain>
    </source>
</reference>
<accession>A0ABQ0QDW5</accession>
<dbReference type="CDD" id="cd10447">
    <property type="entry name" value="GIY-YIG_unchar_2"/>
    <property type="match status" value="1"/>
</dbReference>
<gene>
    <name evidence="2" type="ORF">AA0228_2392</name>
</gene>
<evidence type="ECO:0000259" key="1">
    <source>
        <dbReference type="Pfam" id="PF14267"/>
    </source>
</evidence>
<sequence>MARWLFFFVCCLTGWGLEPYQHAEVTGKIEEHMSDHPQTIQIFLPSGDPQGIRTAAITTRIVQAIEVPRVRLEAFLRMPEAGFVGVYVLFGENEESGAAKAYIGQTGNFGVRLKQHNEKKDFWNRAVVALSLTQSLTVTHAHYLEWLAISRATEAQRFELENGTVGSKPHAPPAMEAECREVFETLDILLTTLGYPLFDPLVRRRPSVSSALQSDRPAESAEADKEGQELYCRASGVEGRARYTEEGFVVLGGSYGRAEVSDAFLRDNYFQKRHALIDQGILKLEGSRIVFMRDTLFKSPSAPAAYLLGRSANGWAEWKDGTGQSFGALIGRYDNTDKEAGLYP</sequence>
<dbReference type="Proteomes" id="UP001061070">
    <property type="component" value="Unassembled WGS sequence"/>
</dbReference>
<dbReference type="Pfam" id="PF14267">
    <property type="entry name" value="DUF4357"/>
    <property type="match status" value="1"/>
</dbReference>
<feature type="domain" description="DUF4357" evidence="1">
    <location>
        <begin position="273"/>
        <end position="325"/>
    </location>
</feature>
<comment type="caution">
    <text evidence="2">The sequence shown here is derived from an EMBL/GenBank/DDBJ whole genome shotgun (WGS) entry which is preliminary data.</text>
</comment>
<protein>
    <recommendedName>
        <fullName evidence="1">DUF4357 domain-containing protein</fullName>
    </recommendedName>
</protein>
<proteinExistence type="predicted"/>
<keyword evidence="3" id="KW-1185">Reference proteome</keyword>
<dbReference type="InterPro" id="IPR025579">
    <property type="entry name" value="DUF4357"/>
</dbReference>
<evidence type="ECO:0000313" key="3">
    <source>
        <dbReference type="Proteomes" id="UP001061070"/>
    </source>
</evidence>
<name>A0ABQ0QDW5_9PROT</name>